<gene>
    <name evidence="2" type="ORF">FHE72_21700</name>
</gene>
<evidence type="ECO:0000256" key="1">
    <source>
        <dbReference type="SAM" id="Phobius"/>
    </source>
</evidence>
<dbReference type="KEGG" id="bvq:FHE72_21700"/>
<reference evidence="2 3" key="1">
    <citation type="submission" date="2019-06" db="EMBL/GenBank/DDBJ databases">
        <title>An operon consisting of a P-type ATPase gene and a transcriptional regular gene given the different cadmium resistance in Bacillus vietamensis 151-6 and Bacillus marisflavi 151-25.</title>
        <authorList>
            <person name="Yu X."/>
        </authorList>
    </citation>
    <scope>NUCLEOTIDE SEQUENCE [LARGE SCALE GENOMIC DNA]</scope>
    <source>
        <strain evidence="2 3">151-6</strain>
    </source>
</reference>
<keyword evidence="1" id="KW-0812">Transmembrane</keyword>
<feature type="transmembrane region" description="Helical" evidence="1">
    <location>
        <begin position="127"/>
        <end position="150"/>
    </location>
</feature>
<evidence type="ECO:0000313" key="3">
    <source>
        <dbReference type="Proteomes" id="UP000465062"/>
    </source>
</evidence>
<name>A0A6I6UN19_9BACI</name>
<feature type="transmembrane region" description="Helical" evidence="1">
    <location>
        <begin position="46"/>
        <end position="67"/>
    </location>
</feature>
<dbReference type="RefSeq" id="WP_159362987.1">
    <property type="nucleotide sequence ID" value="NZ_CP047394.1"/>
</dbReference>
<accession>A0A6I6UN19</accession>
<organism evidence="2 3">
    <name type="scientific">Rossellomorea vietnamensis</name>
    <dbReference type="NCBI Taxonomy" id="218284"/>
    <lineage>
        <taxon>Bacteria</taxon>
        <taxon>Bacillati</taxon>
        <taxon>Bacillota</taxon>
        <taxon>Bacilli</taxon>
        <taxon>Bacillales</taxon>
        <taxon>Bacillaceae</taxon>
        <taxon>Rossellomorea</taxon>
    </lineage>
</organism>
<keyword evidence="1" id="KW-1133">Transmembrane helix</keyword>
<sequence>MPLITSELFKLIKDKMTFYLLGLIPLITLLFVYFMKTSSIVNMTDSFGPCIAFMNIFVIMIASRLVALEYERETIKALFMQPNARIVIIYSKYIAFILFTAASYLLFTGTLWVTDVAVDSLRITFEWSILLKWMETFIIGSGAFILSIIFRSSAISLTCSLLILLVGKKTMSFISQYTEAGNYSLILNQDLTVYTQTVPSPDLLPLSLAITIILLHLALYNLALIFITKKRDV</sequence>
<dbReference type="Proteomes" id="UP000465062">
    <property type="component" value="Chromosome"/>
</dbReference>
<dbReference type="EMBL" id="CP047394">
    <property type="protein sequence ID" value="QHE63308.1"/>
    <property type="molecule type" value="Genomic_DNA"/>
</dbReference>
<keyword evidence="1" id="KW-0472">Membrane</keyword>
<dbReference type="AlphaFoldDB" id="A0A6I6UN19"/>
<dbReference type="Pfam" id="PF12730">
    <property type="entry name" value="ABC2_membrane_4"/>
    <property type="match status" value="1"/>
</dbReference>
<evidence type="ECO:0000313" key="2">
    <source>
        <dbReference type="EMBL" id="QHE63308.1"/>
    </source>
</evidence>
<feature type="transmembrane region" description="Helical" evidence="1">
    <location>
        <begin position="87"/>
        <end position="107"/>
    </location>
</feature>
<feature type="transmembrane region" description="Helical" evidence="1">
    <location>
        <begin position="203"/>
        <end position="227"/>
    </location>
</feature>
<protein>
    <submittedName>
        <fullName evidence="2">ABC transporter permease subunit</fullName>
    </submittedName>
</protein>
<feature type="transmembrane region" description="Helical" evidence="1">
    <location>
        <begin position="16"/>
        <end position="34"/>
    </location>
</feature>
<proteinExistence type="predicted"/>